<gene>
    <name evidence="1" type="ORF">H5V44_03095</name>
</gene>
<evidence type="ECO:0000313" key="1">
    <source>
        <dbReference type="EMBL" id="MBB6645291.1"/>
    </source>
</evidence>
<proteinExistence type="predicted"/>
<reference evidence="1 2" key="1">
    <citation type="submission" date="2020-08" db="EMBL/GenBank/DDBJ databases">
        <authorList>
            <person name="Seo M.-J."/>
        </authorList>
    </citation>
    <scope>NUCLEOTIDE SEQUENCE [LARGE SCALE GENOMIC DNA]</scope>
    <source>
        <strain evidence="1 2">MBLA0160</strain>
    </source>
</reference>
<keyword evidence="2" id="KW-1185">Reference proteome</keyword>
<organism evidence="1 2">
    <name type="scientific">Halobellus ruber</name>
    <dbReference type="NCBI Taxonomy" id="2761102"/>
    <lineage>
        <taxon>Archaea</taxon>
        <taxon>Methanobacteriati</taxon>
        <taxon>Methanobacteriota</taxon>
        <taxon>Stenosarchaea group</taxon>
        <taxon>Halobacteria</taxon>
        <taxon>Halobacteriales</taxon>
        <taxon>Haloferacaceae</taxon>
        <taxon>Halobellus</taxon>
    </lineage>
</organism>
<protein>
    <submittedName>
        <fullName evidence="1">Uncharacterized protein</fullName>
    </submittedName>
</protein>
<evidence type="ECO:0000313" key="2">
    <source>
        <dbReference type="Proteomes" id="UP000546257"/>
    </source>
</evidence>
<dbReference type="Proteomes" id="UP000546257">
    <property type="component" value="Unassembled WGS sequence"/>
</dbReference>
<dbReference type="RefSeq" id="WP_185191653.1">
    <property type="nucleotide sequence ID" value="NZ_JACKXD010000001.1"/>
</dbReference>
<comment type="caution">
    <text evidence="1">The sequence shown here is derived from an EMBL/GenBank/DDBJ whole genome shotgun (WGS) entry which is preliminary data.</text>
</comment>
<sequence>MEADRIEKFDSRVTEFVKDSAVSLSNREIDKGELQRFSYRLGILDDRAEIYELSLGELRELARILTDLVVNSPENPQTLDHIQYWAWTAAFASTTQQRLPRKLNSSMGDFLDLVALKVSTMRRAKILHLIMNKRVEDQEIPSDLLLFQLAASFDPLIFGNYLFVDRIASTMGFSVLEGLIATRCSDLDSETGELTADVDVTWYDGENQLNKGENPNIHKKIQIWREFGSSEEVGSIIDQINQLDRYNTDVLTGTFQGVESRVYEELGETNHLTRVIAKQRGDNIHASRSTRSIGTIVLNLCSLLIWDMILPDVFERDRKKVLNEVGSSSGIFHNYTPSDYLPVFRL</sequence>
<accession>A0A7J9SJU9</accession>
<name>A0A7J9SJU9_9EURY</name>
<dbReference type="EMBL" id="JACKXD010000001">
    <property type="protein sequence ID" value="MBB6645291.1"/>
    <property type="molecule type" value="Genomic_DNA"/>
</dbReference>
<dbReference type="AlphaFoldDB" id="A0A7J9SJU9"/>